<dbReference type="Gene3D" id="2.60.120.10">
    <property type="entry name" value="Jelly Rolls"/>
    <property type="match status" value="1"/>
</dbReference>
<dbReference type="RefSeq" id="WP_008060936.1">
    <property type="nucleotide sequence ID" value="NZ_AFHG01000044.1"/>
</dbReference>
<sequence>MTGVTSPLHTPFSVLRQAPFFAGLSDAQLHAITLISRPEDWAQHSRIYNIGDPVKSLYVLLDGKVRFAIGVGGRNTSAGDVLERGQVFGWAALVPEAQGRIATASCATDCRVLAIDGARLLTLMDADHTMGYRIMKQLNLLITGTFTSFAAG</sequence>
<gene>
    <name evidence="2" type="ORF">METUNv1_01813</name>
</gene>
<name>F5RBL3_METUF</name>
<accession>F5RBL3</accession>
<dbReference type="STRING" id="1000565.METUNv1_01813"/>
<dbReference type="InterPro" id="IPR000595">
    <property type="entry name" value="cNMP-bd_dom"/>
</dbReference>
<dbReference type="OrthoDB" id="8564644at2"/>
<evidence type="ECO:0000313" key="2">
    <source>
        <dbReference type="EMBL" id="EGK72035.1"/>
    </source>
</evidence>
<organism evidence="2 3">
    <name type="scientific">Methyloversatilis universalis (strain ATCC BAA-1314 / DSM 25237 / JCM 13912 / CCUG 52030 / FAM5)</name>
    <dbReference type="NCBI Taxonomy" id="1000565"/>
    <lineage>
        <taxon>Bacteria</taxon>
        <taxon>Pseudomonadati</taxon>
        <taxon>Pseudomonadota</taxon>
        <taxon>Betaproteobacteria</taxon>
        <taxon>Nitrosomonadales</taxon>
        <taxon>Sterolibacteriaceae</taxon>
        <taxon>Methyloversatilis</taxon>
    </lineage>
</organism>
<keyword evidence="3" id="KW-1185">Reference proteome</keyword>
<dbReference type="SUPFAM" id="SSF51206">
    <property type="entry name" value="cAMP-binding domain-like"/>
    <property type="match status" value="1"/>
</dbReference>
<evidence type="ECO:0000259" key="1">
    <source>
        <dbReference type="PROSITE" id="PS50042"/>
    </source>
</evidence>
<dbReference type="InterPro" id="IPR014710">
    <property type="entry name" value="RmlC-like_jellyroll"/>
</dbReference>
<reference evidence="2 3" key="1">
    <citation type="journal article" date="2011" name="J. Bacteriol.">
        <title>Genome sequence of Methyloversatilis universalis FAM5T, a methylotrophic representative of the order Rhodocyclales.</title>
        <authorList>
            <person name="Kittichotirat W."/>
            <person name="Good N.M."/>
            <person name="Hall R."/>
            <person name="Bringel F."/>
            <person name="Lajus A."/>
            <person name="Medigue C."/>
            <person name="Smalley N.E."/>
            <person name="Beck D."/>
            <person name="Bumgarner R."/>
            <person name="Vuilleumier S."/>
            <person name="Kalyuzhnaya M.G."/>
        </authorList>
    </citation>
    <scope>NUCLEOTIDE SEQUENCE [LARGE SCALE GENOMIC DNA]</scope>
    <source>
        <strain evidence="3">ATCC BAA-1314 / JCM 13912 / FAM5</strain>
    </source>
</reference>
<dbReference type="SMART" id="SM00100">
    <property type="entry name" value="cNMP"/>
    <property type="match status" value="1"/>
</dbReference>
<dbReference type="EMBL" id="AFHG01000044">
    <property type="protein sequence ID" value="EGK72035.1"/>
    <property type="molecule type" value="Genomic_DNA"/>
</dbReference>
<protein>
    <submittedName>
        <fullName evidence="2">cAMP-dependent protein-catabolite activator</fullName>
    </submittedName>
</protein>
<dbReference type="AlphaFoldDB" id="F5RBL3"/>
<dbReference type="InterPro" id="IPR018490">
    <property type="entry name" value="cNMP-bd_dom_sf"/>
</dbReference>
<evidence type="ECO:0000313" key="3">
    <source>
        <dbReference type="Proteomes" id="UP000005019"/>
    </source>
</evidence>
<dbReference type="eggNOG" id="COG0664">
    <property type="taxonomic scope" value="Bacteria"/>
</dbReference>
<dbReference type="Pfam" id="PF00027">
    <property type="entry name" value="cNMP_binding"/>
    <property type="match status" value="1"/>
</dbReference>
<dbReference type="CDD" id="cd00038">
    <property type="entry name" value="CAP_ED"/>
    <property type="match status" value="1"/>
</dbReference>
<dbReference type="PROSITE" id="PS50042">
    <property type="entry name" value="CNMP_BINDING_3"/>
    <property type="match status" value="1"/>
</dbReference>
<comment type="caution">
    <text evidence="2">The sequence shown here is derived from an EMBL/GenBank/DDBJ whole genome shotgun (WGS) entry which is preliminary data.</text>
</comment>
<proteinExistence type="predicted"/>
<feature type="domain" description="Cyclic nucleotide-binding" evidence="1">
    <location>
        <begin position="20"/>
        <end position="124"/>
    </location>
</feature>
<dbReference type="Proteomes" id="UP000005019">
    <property type="component" value="Unassembled WGS sequence"/>
</dbReference>